<dbReference type="Proteomes" id="UP000271554">
    <property type="component" value="Chromosome"/>
</dbReference>
<organism evidence="2 3">
    <name type="scientific">Streptomyces hundungensis</name>
    <dbReference type="NCBI Taxonomy" id="1077946"/>
    <lineage>
        <taxon>Bacteria</taxon>
        <taxon>Bacillati</taxon>
        <taxon>Actinomycetota</taxon>
        <taxon>Actinomycetes</taxon>
        <taxon>Kitasatosporales</taxon>
        <taxon>Streptomycetaceae</taxon>
        <taxon>Streptomyces</taxon>
    </lineage>
</organism>
<sequence length="421" mass="46150">MDEVEAHVRRIAIIGAGQAGLQLALGLQAADYEVTLLSDRSARQIREGRVTSTQLMFGPALALERAAGLNLWDDRAPVMDGVEMNQWDPTERAPRRARFTASYDGEVRSVDQRLKLSTWLELFEARGGRVRYGSVAPDEAPGIVARHDLTVVATGRGALSSLFARDETRSLYEGPQRAIAAFYAAGVTGRGEDSDAYLRATGVPSVGDAIALQALTVNGTCDILLIEGKFGGPYDCWADRPTPSEGLRRAVELLRVYAPWEYERFTSAEPTDKQAALYGAVAPVVRSGVAALGEGQYVLGMADAVVVHDPLTGQGANNAARAAAEYLDAILKRGDLPYDEQWMRQTFEDYWQHARHVHAFTDLMLRQPQAEHVGRLLRAAFEHPEIAHRFVNGYADPAGYQDWLMDSGRADAYLARFAGSR</sequence>
<proteinExistence type="predicted"/>
<protein>
    <submittedName>
        <fullName evidence="2">Styrene monooxygenase StyA</fullName>
        <ecNumber evidence="2">1.14.14.11</ecNumber>
    </submittedName>
</protein>
<dbReference type="KEGG" id="shun:DWB77_06910"/>
<evidence type="ECO:0000313" key="3">
    <source>
        <dbReference type="Proteomes" id="UP000271554"/>
    </source>
</evidence>
<dbReference type="RefSeq" id="WP_120726248.1">
    <property type="nucleotide sequence ID" value="NZ_CP032698.1"/>
</dbReference>
<evidence type="ECO:0000259" key="1">
    <source>
        <dbReference type="Pfam" id="PF17885"/>
    </source>
</evidence>
<dbReference type="EMBL" id="CP032698">
    <property type="protein sequence ID" value="AYG84696.1"/>
    <property type="molecule type" value="Genomic_DNA"/>
</dbReference>
<dbReference type="Gene3D" id="3.50.50.60">
    <property type="entry name" value="FAD/NAD(P)-binding domain"/>
    <property type="match status" value="3"/>
</dbReference>
<evidence type="ECO:0000313" key="2">
    <source>
        <dbReference type="EMBL" id="AYG84696.1"/>
    </source>
</evidence>
<feature type="domain" description="Styrene monooxygenase StyA putative substrate binding" evidence="1">
    <location>
        <begin position="155"/>
        <end position="264"/>
    </location>
</feature>
<name>A0A387HLC6_9ACTN</name>
<keyword evidence="2" id="KW-0503">Monooxygenase</keyword>
<gene>
    <name evidence="2" type="primary">styA_2</name>
    <name evidence="2" type="ORF">DWB77_06910</name>
</gene>
<dbReference type="GO" id="GO:0004497">
    <property type="term" value="F:monooxygenase activity"/>
    <property type="evidence" value="ECO:0007669"/>
    <property type="project" value="UniProtKB-KW"/>
</dbReference>
<dbReference type="Pfam" id="PF17885">
    <property type="entry name" value="Smoa_sbd"/>
    <property type="match status" value="1"/>
</dbReference>
<dbReference type="InterPro" id="IPR041654">
    <property type="entry name" value="StyA_sbd"/>
</dbReference>
<keyword evidence="2" id="KW-0560">Oxidoreductase</keyword>
<dbReference type="InterPro" id="IPR036188">
    <property type="entry name" value="FAD/NAD-bd_sf"/>
</dbReference>
<dbReference type="EC" id="1.14.14.11" evidence="2"/>
<dbReference type="OrthoDB" id="3414915at2"/>
<accession>A0A387HLC6</accession>
<dbReference type="SUPFAM" id="SSF51905">
    <property type="entry name" value="FAD/NAD(P)-binding domain"/>
    <property type="match status" value="1"/>
</dbReference>
<dbReference type="AlphaFoldDB" id="A0A387HLC6"/>
<reference evidence="2 3" key="1">
    <citation type="submission" date="2018-10" db="EMBL/GenBank/DDBJ databases">
        <title>Relationship between Morphology and Antimicrobial Activity in Streptomyces.</title>
        <authorList>
            <person name="Kang H.J."/>
            <person name="Kim S.B."/>
        </authorList>
    </citation>
    <scope>NUCLEOTIDE SEQUENCE [LARGE SCALE GENOMIC DNA]</scope>
    <source>
        <strain evidence="2 3">BH38</strain>
    </source>
</reference>
<keyword evidence="3" id="KW-1185">Reference proteome</keyword>